<accession>A0A5S4YIK1</accession>
<evidence type="ECO:0000256" key="6">
    <source>
        <dbReference type="ARBA" id="ARBA00023136"/>
    </source>
</evidence>
<evidence type="ECO:0000256" key="5">
    <source>
        <dbReference type="ARBA" id="ARBA00022989"/>
    </source>
</evidence>
<keyword evidence="10" id="KW-1185">Reference proteome</keyword>
<dbReference type="GO" id="GO:0055085">
    <property type="term" value="P:transmembrane transport"/>
    <property type="evidence" value="ECO:0007669"/>
    <property type="project" value="InterPro"/>
</dbReference>
<proteinExistence type="inferred from homology"/>
<feature type="transmembrane region" description="Helical" evidence="7">
    <location>
        <begin position="253"/>
        <end position="275"/>
    </location>
</feature>
<keyword evidence="4 7" id="KW-0812">Transmembrane</keyword>
<evidence type="ECO:0000256" key="1">
    <source>
        <dbReference type="ARBA" id="ARBA00004651"/>
    </source>
</evidence>
<feature type="domain" description="ABC transmembrane type-1" evidence="8">
    <location>
        <begin position="91"/>
        <end position="275"/>
    </location>
</feature>
<feature type="transmembrane region" description="Helical" evidence="7">
    <location>
        <begin position="220"/>
        <end position="241"/>
    </location>
</feature>
<dbReference type="SUPFAM" id="SSF161098">
    <property type="entry name" value="MetI-like"/>
    <property type="match status" value="1"/>
</dbReference>
<comment type="subcellular location">
    <subcellularLocation>
        <location evidence="1 7">Cell membrane</location>
        <topology evidence="1 7">Multi-pass membrane protein</topology>
    </subcellularLocation>
</comment>
<name>A0A5S4YIK1_9BRAD</name>
<organism evidence="9 10">
    <name type="scientific">Bradyrhizobium hipponense</name>
    <dbReference type="NCBI Taxonomy" id="2605638"/>
    <lineage>
        <taxon>Bacteria</taxon>
        <taxon>Pseudomonadati</taxon>
        <taxon>Pseudomonadota</taxon>
        <taxon>Alphaproteobacteria</taxon>
        <taxon>Hyphomicrobiales</taxon>
        <taxon>Nitrobacteraceae</taxon>
        <taxon>Bradyrhizobium</taxon>
    </lineage>
</organism>
<keyword evidence="2 7" id="KW-0813">Transport</keyword>
<evidence type="ECO:0000313" key="9">
    <source>
        <dbReference type="EMBL" id="TYO63928.1"/>
    </source>
</evidence>
<dbReference type="RefSeq" id="WP_148742107.1">
    <property type="nucleotide sequence ID" value="NZ_VSTH01000084.1"/>
</dbReference>
<feature type="transmembrane region" description="Helical" evidence="7">
    <location>
        <begin position="132"/>
        <end position="151"/>
    </location>
</feature>
<dbReference type="PROSITE" id="PS50928">
    <property type="entry name" value="ABC_TM1"/>
    <property type="match status" value="1"/>
</dbReference>
<feature type="transmembrane region" description="Helical" evidence="7">
    <location>
        <begin position="98"/>
        <end position="120"/>
    </location>
</feature>
<evidence type="ECO:0000313" key="10">
    <source>
        <dbReference type="Proteomes" id="UP000324797"/>
    </source>
</evidence>
<comment type="similarity">
    <text evidence="7">Belongs to the binding-protein-dependent transport system permease family.</text>
</comment>
<comment type="caution">
    <text evidence="9">The sequence shown here is derived from an EMBL/GenBank/DDBJ whole genome shotgun (WGS) entry which is preliminary data.</text>
</comment>
<evidence type="ECO:0000256" key="4">
    <source>
        <dbReference type="ARBA" id="ARBA00022692"/>
    </source>
</evidence>
<keyword evidence="3" id="KW-1003">Cell membrane</keyword>
<feature type="transmembrane region" description="Helical" evidence="7">
    <location>
        <begin position="157"/>
        <end position="176"/>
    </location>
</feature>
<evidence type="ECO:0000256" key="7">
    <source>
        <dbReference type="RuleBase" id="RU363032"/>
    </source>
</evidence>
<dbReference type="Gene3D" id="1.10.3720.10">
    <property type="entry name" value="MetI-like"/>
    <property type="match status" value="1"/>
</dbReference>
<sequence>MEIGAEAIVQNKTPKRAAVTAGADRPGRRPTSGRFRRLNVLVGVLSIPLFVILWELISRSGIVNMVLFPPPTVVAAAVLEWMRSGQFFWDVAASLYRVSAGFLLGSALGVLLGILTGQFPVVSSLLSPLFQILRPIPPIAFVPIVILWFGLSEAGKLFLVVWGVFFTVWLSTHIGVQKVDRGLIRAALMLGTPRRQMLQEIILLGALPYIVVGLRTAVSISFYTLVAAELAGTFAGVVYRIEIAQQNLQTGQVMGGLAALGLISFIADRLFAALAERTVWWR</sequence>
<dbReference type="InterPro" id="IPR000515">
    <property type="entry name" value="MetI-like"/>
</dbReference>
<gene>
    <name evidence="9" type="ORF">FXV83_24780</name>
</gene>
<keyword evidence="6 7" id="KW-0472">Membrane</keyword>
<dbReference type="GO" id="GO:0005886">
    <property type="term" value="C:plasma membrane"/>
    <property type="evidence" value="ECO:0007669"/>
    <property type="project" value="UniProtKB-SubCell"/>
</dbReference>
<dbReference type="Proteomes" id="UP000324797">
    <property type="component" value="Unassembled WGS sequence"/>
</dbReference>
<dbReference type="CDD" id="cd06261">
    <property type="entry name" value="TM_PBP2"/>
    <property type="match status" value="1"/>
</dbReference>
<dbReference type="EMBL" id="VSTH01000084">
    <property type="protein sequence ID" value="TYO63928.1"/>
    <property type="molecule type" value="Genomic_DNA"/>
</dbReference>
<evidence type="ECO:0000259" key="8">
    <source>
        <dbReference type="PROSITE" id="PS50928"/>
    </source>
</evidence>
<evidence type="ECO:0000256" key="3">
    <source>
        <dbReference type="ARBA" id="ARBA00022475"/>
    </source>
</evidence>
<dbReference type="AlphaFoldDB" id="A0A5S4YIK1"/>
<feature type="transmembrane region" description="Helical" evidence="7">
    <location>
        <begin position="38"/>
        <end position="57"/>
    </location>
</feature>
<keyword evidence="5 7" id="KW-1133">Transmembrane helix</keyword>
<dbReference type="InterPro" id="IPR035906">
    <property type="entry name" value="MetI-like_sf"/>
</dbReference>
<dbReference type="Pfam" id="PF00528">
    <property type="entry name" value="BPD_transp_1"/>
    <property type="match status" value="1"/>
</dbReference>
<feature type="transmembrane region" description="Helical" evidence="7">
    <location>
        <begin position="197"/>
        <end position="214"/>
    </location>
</feature>
<reference evidence="9 10" key="1">
    <citation type="submission" date="2019-08" db="EMBL/GenBank/DDBJ databases">
        <title>Bradyrhizobium hipponensis sp. nov., a rhizobium isolated from a Lupinus angustifolius root nodule in Tunisia.</title>
        <authorList>
            <person name="Off K."/>
            <person name="Rejili M."/>
            <person name="Mars M."/>
            <person name="Brachmann A."/>
            <person name="Marin M."/>
        </authorList>
    </citation>
    <scope>NUCLEOTIDE SEQUENCE [LARGE SCALE GENOMIC DNA]</scope>
    <source>
        <strain evidence="10">aSej3</strain>
    </source>
</reference>
<dbReference type="PANTHER" id="PTHR30151">
    <property type="entry name" value="ALKANE SULFONATE ABC TRANSPORTER-RELATED, MEMBRANE SUBUNIT"/>
    <property type="match status" value="1"/>
</dbReference>
<dbReference type="PANTHER" id="PTHR30151:SF0">
    <property type="entry name" value="ABC TRANSPORTER PERMEASE PROTEIN MJ0413-RELATED"/>
    <property type="match status" value="1"/>
</dbReference>
<evidence type="ECO:0000256" key="2">
    <source>
        <dbReference type="ARBA" id="ARBA00022448"/>
    </source>
</evidence>
<protein>
    <submittedName>
        <fullName evidence="9">ABC transporter permease</fullName>
    </submittedName>
</protein>